<dbReference type="Pfam" id="PF04413">
    <property type="entry name" value="Glycos_transf_N"/>
    <property type="match status" value="1"/>
</dbReference>
<name>M4VPZ7_9BACT</name>
<proteinExistence type="inferred from homology"/>
<dbReference type="InterPro" id="IPR039901">
    <property type="entry name" value="Kdotransferase"/>
</dbReference>
<dbReference type="Proteomes" id="UP000012040">
    <property type="component" value="Chromosome"/>
</dbReference>
<dbReference type="GO" id="GO:0009245">
    <property type="term" value="P:lipid A biosynthetic process"/>
    <property type="evidence" value="ECO:0007669"/>
    <property type="project" value="TreeGrafter"/>
</dbReference>
<accession>M4VPZ7</accession>
<keyword evidence="11" id="KW-1185">Reference proteome</keyword>
<evidence type="ECO:0000313" key="11">
    <source>
        <dbReference type="Proteomes" id="UP000012040"/>
    </source>
</evidence>
<dbReference type="GO" id="GO:0005886">
    <property type="term" value="C:plasma membrane"/>
    <property type="evidence" value="ECO:0007669"/>
    <property type="project" value="UniProtKB-SubCell"/>
</dbReference>
<keyword evidence="4 8" id="KW-0808">Transferase</keyword>
<feature type="domain" description="3-deoxy-D-manno-octulosonic-acid transferase N-terminal" evidence="9">
    <location>
        <begin position="41"/>
        <end position="201"/>
    </location>
</feature>
<reference evidence="10 11" key="1">
    <citation type="journal article" date="2013" name="ISME J.">
        <title>By their genes ye shall know them: genomic signatures of predatory bacteria.</title>
        <authorList>
            <person name="Pasternak Z."/>
            <person name="Pietrokovski S."/>
            <person name="Rotem O."/>
            <person name="Gophna U."/>
            <person name="Lurie-Weinberger M.N."/>
            <person name="Jurkevitch E."/>
        </authorList>
    </citation>
    <scope>NUCLEOTIDE SEQUENCE [LARGE SCALE GENOMIC DNA]</scope>
    <source>
        <strain evidence="10 11">JSS</strain>
    </source>
</reference>
<dbReference type="PANTHER" id="PTHR42755">
    <property type="entry name" value="3-DEOXY-MANNO-OCTULOSONATE CYTIDYLYLTRANSFERASE"/>
    <property type="match status" value="1"/>
</dbReference>
<dbReference type="GO" id="GO:0009244">
    <property type="term" value="P:lipopolysaccharide core region biosynthetic process"/>
    <property type="evidence" value="ECO:0007669"/>
    <property type="project" value="UniProtKB-UniRule"/>
</dbReference>
<evidence type="ECO:0000256" key="5">
    <source>
        <dbReference type="ARBA" id="ARBA00031445"/>
    </source>
</evidence>
<dbReference type="PANTHER" id="PTHR42755:SF1">
    <property type="entry name" value="3-DEOXY-D-MANNO-OCTULOSONIC ACID TRANSFERASE, MITOCHONDRIAL-RELATED"/>
    <property type="match status" value="1"/>
</dbReference>
<feature type="active site" description="Proton acceptor" evidence="7">
    <location>
        <position position="56"/>
    </location>
</feature>
<keyword evidence="8" id="KW-1003">Cell membrane</keyword>
<dbReference type="eggNOG" id="COG1519">
    <property type="taxonomic scope" value="Bacteria"/>
</dbReference>
<evidence type="ECO:0000256" key="2">
    <source>
        <dbReference type="ARBA" id="ARBA00012621"/>
    </source>
</evidence>
<dbReference type="UniPathway" id="UPA00958"/>
<evidence type="ECO:0000256" key="6">
    <source>
        <dbReference type="ARBA" id="ARBA00049183"/>
    </source>
</evidence>
<keyword evidence="8" id="KW-0448">Lipopolysaccharide biosynthesis</keyword>
<evidence type="ECO:0000313" key="10">
    <source>
        <dbReference type="EMBL" id="AGH95219.1"/>
    </source>
</evidence>
<dbReference type="InterPro" id="IPR007507">
    <property type="entry name" value="Glycos_transf_N"/>
</dbReference>
<dbReference type="KEGG" id="bex:A11Q_1003"/>
<dbReference type="AlphaFoldDB" id="M4VPZ7"/>
<protein>
    <recommendedName>
        <fullName evidence="3 8">3-deoxy-D-manno-octulosonic acid transferase</fullName>
        <shortName evidence="8">Kdo transferase</shortName>
        <ecNumber evidence="2 8">2.4.99.12</ecNumber>
    </recommendedName>
    <alternativeName>
        <fullName evidence="5 8">Lipid IV(A) 3-deoxy-D-manno-octulosonic acid transferase</fullName>
    </alternativeName>
</protein>
<dbReference type="GO" id="GO:0043842">
    <property type="term" value="F:Kdo transferase activity"/>
    <property type="evidence" value="ECO:0007669"/>
    <property type="project" value="UniProtKB-EC"/>
</dbReference>
<dbReference type="Gene3D" id="3.40.50.11720">
    <property type="entry name" value="3-Deoxy-D-manno-octulosonic-acid transferase, N-terminal domain"/>
    <property type="match status" value="1"/>
</dbReference>
<comment type="pathway">
    <text evidence="1 8">Bacterial outer membrane biogenesis; LPS core biosynthesis.</text>
</comment>
<dbReference type="STRING" id="1184267.A11Q_1003"/>
<comment type="catalytic activity">
    <reaction evidence="6 8">
        <text>lipid IVA (E. coli) + CMP-3-deoxy-beta-D-manno-octulosonate = alpha-Kdo-(2-&gt;6)-lipid IVA (E. coli) + CMP + H(+)</text>
        <dbReference type="Rhea" id="RHEA:28066"/>
        <dbReference type="ChEBI" id="CHEBI:15378"/>
        <dbReference type="ChEBI" id="CHEBI:58603"/>
        <dbReference type="ChEBI" id="CHEBI:60364"/>
        <dbReference type="ChEBI" id="CHEBI:60377"/>
        <dbReference type="ChEBI" id="CHEBI:85987"/>
        <dbReference type="EC" id="2.4.99.12"/>
    </reaction>
</comment>
<dbReference type="PATRIC" id="fig|1184267.3.peg.1017"/>
<comment type="subcellular location">
    <subcellularLocation>
        <location evidence="8">Cell membrane</location>
    </subcellularLocation>
</comment>
<organism evidence="10 11">
    <name type="scientific">Pseudobdellovibrio exovorus JSS</name>
    <dbReference type="NCBI Taxonomy" id="1184267"/>
    <lineage>
        <taxon>Bacteria</taxon>
        <taxon>Pseudomonadati</taxon>
        <taxon>Bdellovibrionota</taxon>
        <taxon>Bdellovibrionia</taxon>
        <taxon>Bdellovibrionales</taxon>
        <taxon>Pseudobdellovibrionaceae</taxon>
        <taxon>Pseudobdellovibrio</taxon>
    </lineage>
</organism>
<dbReference type="InterPro" id="IPR038107">
    <property type="entry name" value="Glycos_transf_N_sf"/>
</dbReference>
<dbReference type="HOGENOM" id="CLU_036146_2_1_7"/>
<evidence type="ECO:0000256" key="3">
    <source>
        <dbReference type="ARBA" id="ARBA00019077"/>
    </source>
</evidence>
<dbReference type="Gene3D" id="3.40.50.2000">
    <property type="entry name" value="Glycogen Phosphorylase B"/>
    <property type="match status" value="1"/>
</dbReference>
<evidence type="ECO:0000256" key="1">
    <source>
        <dbReference type="ARBA" id="ARBA00004713"/>
    </source>
</evidence>
<dbReference type="EMBL" id="CP003537">
    <property type="protein sequence ID" value="AGH95219.1"/>
    <property type="molecule type" value="Genomic_DNA"/>
</dbReference>
<evidence type="ECO:0000256" key="4">
    <source>
        <dbReference type="ARBA" id="ARBA00022679"/>
    </source>
</evidence>
<gene>
    <name evidence="10" type="ORF">A11Q_1003</name>
</gene>
<sequence length="408" mass="47069">MIYFYRLIYFTLRVLLFVISPVLPKSLQLWIKLRREKLSQKNNFKNSYWFHASSGEIEYCKSVIRLLKTEDPKAHVVVTYSSPSAEKLFFNISQFVDEFIPLPWDQPFAIKRLIQYIQPRVLVFARTDLWPELIYQVKKQRIPVGVISYNPRLSSLNHFVNRHLLSQLDFISCLQEQIIPSLQLITRTKIIKADGDTRFDQVFFRLSQEPKVKIANSSSDSAPLFICGSTWAEDEAVLFPCFNFLIENKFKIALCPHDVSSSNIARLRNDLEKYGWSYQLLSESQDLQRVDISKNILLVDQVGYLADLYRFGSVAFVGGSFKDKVHSVMEPLCCGLPVAVGPFYHNNPEAVRYVGQSVIRIESPQELTGLIKNISTFDKEQILTEMQKNQNASQRALDTIKESIKTAF</sequence>
<evidence type="ECO:0000256" key="7">
    <source>
        <dbReference type="PIRSR" id="PIRSR639901-1"/>
    </source>
</evidence>
<dbReference type="EC" id="2.4.99.12" evidence="2 8"/>
<evidence type="ECO:0000259" key="9">
    <source>
        <dbReference type="Pfam" id="PF04413"/>
    </source>
</evidence>
<comment type="function">
    <text evidence="8">Involved in lipopolysaccharide (LPS) biosynthesis. Catalyzes the transfer of 3-deoxy-D-manno-octulosonate (Kdo) residue(s) from CMP-Kdo to lipid IV(A), the tetraacyldisaccharide-1,4'-bisphosphate precursor of lipid A.</text>
</comment>
<keyword evidence="8" id="KW-0472">Membrane</keyword>
<evidence type="ECO:0000256" key="8">
    <source>
        <dbReference type="RuleBase" id="RU365103"/>
    </source>
</evidence>
<comment type="similarity">
    <text evidence="8">Belongs to the glycosyltransferase group 1 family.</text>
</comment>